<feature type="transmembrane region" description="Helical" evidence="1">
    <location>
        <begin position="395"/>
        <end position="412"/>
    </location>
</feature>
<evidence type="ECO:0000256" key="1">
    <source>
        <dbReference type="SAM" id="Phobius"/>
    </source>
</evidence>
<accession>A0A4V3AZ02</accession>
<feature type="transmembrane region" description="Helical" evidence="1">
    <location>
        <begin position="229"/>
        <end position="249"/>
    </location>
</feature>
<dbReference type="AlphaFoldDB" id="A0A4V3AZ02"/>
<organism evidence="2 3">
    <name type="scientific">Mycolicibacterium obuense</name>
    <dbReference type="NCBI Taxonomy" id="1807"/>
    <lineage>
        <taxon>Bacteria</taxon>
        <taxon>Bacillati</taxon>
        <taxon>Actinomycetota</taxon>
        <taxon>Actinomycetes</taxon>
        <taxon>Mycobacteriales</taxon>
        <taxon>Mycobacteriaceae</taxon>
        <taxon>Mycolicibacterium</taxon>
    </lineage>
</organism>
<evidence type="ECO:0000313" key="3">
    <source>
        <dbReference type="Proteomes" id="UP000294952"/>
    </source>
</evidence>
<sequence>MPFGLLFGVMFVISYARSRSILAPAPLWNFCWCMLFVVGAVLGGGYFIDTSSTVFLFLLAASFNLFPLLATTSSVPLGAGSERAQLMQRAVRSPGWLLLATAVVGLAGAFDLSAELGHSIFSLDSIAEIFDAGKENAAELYQGTVTRSAGQTLSYATVQFGAAAVGARIRIQTDRWSWLLLAVNAMSAMSWSVVTTQRSYFLVPLLWFVAGYVAAAVATGNERISGKAIGWAVLTAGVVVAFVVFARAIRVAGANSAFDMSVVAQGKHWAACYIPTFAQWHSDGGGSVIYPLRLFSGVLSFIGLDVEDGVTADGETFTYIGNGLTSNAATMMRAVVLTGGTFGAFLIVILLGALSQIVYANARCGRTWAVAIYTGVVAMIIWSVNAWQFSYGNRVLAQVLILVALFSSVWLARRRQRPAVGGGRLVGHRGDIGVGPSRAITTAG</sequence>
<feature type="transmembrane region" description="Helical" evidence="1">
    <location>
        <begin position="28"/>
        <end position="48"/>
    </location>
</feature>
<name>A0A4V3AZ02_9MYCO</name>
<dbReference type="NCBIfam" id="TIGR04370">
    <property type="entry name" value="glyco_rpt_poly"/>
    <property type="match status" value="1"/>
</dbReference>
<dbReference type="Proteomes" id="UP000294952">
    <property type="component" value="Unassembled WGS sequence"/>
</dbReference>
<reference evidence="2 3" key="1">
    <citation type="submission" date="2019-01" db="EMBL/GenBank/DDBJ databases">
        <title>High-quality-draft genome sequences of five non-tuberculosis mycobacteriaceae isolated from a nosocomial environment.</title>
        <authorList>
            <person name="Tiago I."/>
            <person name="Alarico S."/>
            <person name="Pereira S.G."/>
            <person name="Coelho C."/>
            <person name="Maranha A."/>
            <person name="Empadinhas N."/>
        </authorList>
    </citation>
    <scope>NUCLEOTIDE SEQUENCE [LARGE SCALE GENOMIC DNA]</scope>
    <source>
        <strain evidence="2 3">22DIII</strain>
    </source>
</reference>
<feature type="transmembrane region" description="Helical" evidence="1">
    <location>
        <begin position="95"/>
        <end position="114"/>
    </location>
</feature>
<keyword evidence="1" id="KW-0812">Transmembrane</keyword>
<keyword evidence="1" id="KW-1133">Transmembrane helix</keyword>
<comment type="caution">
    <text evidence="2">The sequence shown here is derived from an EMBL/GenBank/DDBJ whole genome shotgun (WGS) entry which is preliminary data.</text>
</comment>
<feature type="transmembrane region" description="Helical" evidence="1">
    <location>
        <begin position="334"/>
        <end position="355"/>
    </location>
</feature>
<evidence type="ECO:0000313" key="2">
    <source>
        <dbReference type="EMBL" id="TDL10063.1"/>
    </source>
</evidence>
<proteinExistence type="predicted"/>
<gene>
    <name evidence="2" type="ORF">EUA04_09030</name>
</gene>
<feature type="transmembrane region" description="Helical" evidence="1">
    <location>
        <begin position="200"/>
        <end position="217"/>
    </location>
</feature>
<dbReference type="EMBL" id="SDLP01000002">
    <property type="protein sequence ID" value="TDL10063.1"/>
    <property type="molecule type" value="Genomic_DNA"/>
</dbReference>
<feature type="transmembrane region" description="Helical" evidence="1">
    <location>
        <begin position="367"/>
        <end position="389"/>
    </location>
</feature>
<feature type="transmembrane region" description="Helical" evidence="1">
    <location>
        <begin position="55"/>
        <end position="75"/>
    </location>
</feature>
<feature type="transmembrane region" description="Helical" evidence="1">
    <location>
        <begin position="176"/>
        <end position="194"/>
    </location>
</feature>
<keyword evidence="1" id="KW-0472">Membrane</keyword>
<protein>
    <submittedName>
        <fullName evidence="2">Oligosaccharide repeat unit polymerase</fullName>
    </submittedName>
</protein>
<dbReference type="RefSeq" id="WP_133413443.1">
    <property type="nucleotide sequence ID" value="NZ_CALTXN010000014.1"/>
</dbReference>